<name>D1YWS9_METPS</name>
<dbReference type="GO" id="GO:0046872">
    <property type="term" value="F:metal ion binding"/>
    <property type="evidence" value="ECO:0007669"/>
    <property type="project" value="UniProtKB-KW"/>
</dbReference>
<dbReference type="GeneID" id="8680864"/>
<dbReference type="Pfam" id="PF17146">
    <property type="entry name" value="PIN_6"/>
    <property type="match status" value="1"/>
</dbReference>
<accession>D1YWS9</accession>
<dbReference type="eggNOG" id="arCOG00721">
    <property type="taxonomic scope" value="Archaea"/>
</dbReference>
<protein>
    <recommendedName>
        <fullName evidence="4">PIN domain-containing protein</fullName>
    </recommendedName>
</protein>
<dbReference type="Gene3D" id="2.20.28.10">
    <property type="match status" value="1"/>
</dbReference>
<dbReference type="KEGG" id="mpd:MCP_0829"/>
<proteinExistence type="predicted"/>
<reference evidence="5 6" key="2">
    <citation type="journal article" date="2008" name="Int. J. Syst. Evol. Microbiol.">
        <title>Methanocella paludicola gen. nov., sp. nov., a methane-producing archaeon, the first isolate of the lineage 'Rice Cluster I', and proposal of the new archaeal order Methanocellales ord. nov.</title>
        <authorList>
            <person name="Sakai S."/>
            <person name="Imachi H."/>
            <person name="Hanada S."/>
            <person name="Ohashi A."/>
            <person name="Harada H."/>
            <person name="Kamagata Y."/>
        </authorList>
    </citation>
    <scope>NUCLEOTIDE SEQUENCE [LARGE SCALE GENOMIC DNA]</scope>
    <source>
        <strain evidence="6">DSM 17711 / JCM 13418 / NBRC 101707 / SANAE</strain>
    </source>
</reference>
<dbReference type="RefSeq" id="WP_012899580.1">
    <property type="nucleotide sequence ID" value="NC_013665.1"/>
</dbReference>
<keyword evidence="6" id="KW-1185">Reference proteome</keyword>
<keyword evidence="2" id="KW-0479">Metal-binding</keyword>
<dbReference type="AlphaFoldDB" id="D1YWS9"/>
<keyword evidence="3" id="KW-0378">Hydrolase</keyword>
<evidence type="ECO:0000313" key="5">
    <source>
        <dbReference type="EMBL" id="BAI60901.1"/>
    </source>
</evidence>
<reference evidence="6" key="3">
    <citation type="journal article" date="2011" name="PLoS ONE">
        <title>Genome sequence of a mesophilic hydrogenotrophic methanogen Methanocella paludicola, the first cultivated representative of the order Methanocellales.</title>
        <authorList>
            <person name="Sakai S."/>
            <person name="Takaki Y."/>
            <person name="Shimamura S."/>
            <person name="Sekine M."/>
            <person name="Tajima T."/>
            <person name="Kosugi H."/>
            <person name="Ichikawa N."/>
            <person name="Tasumi E."/>
            <person name="Hiraki A.T."/>
            <person name="Shimizu A."/>
            <person name="Kato Y."/>
            <person name="Nishiko R."/>
            <person name="Mori K."/>
            <person name="Fujita N."/>
            <person name="Imachi H."/>
            <person name="Takai K."/>
        </authorList>
    </citation>
    <scope>NUCLEOTIDE SEQUENCE [LARGE SCALE GENOMIC DNA]</scope>
    <source>
        <strain evidence="6">DSM 17711 / JCM 13418 / NBRC 101707 / SANAE</strain>
    </source>
</reference>
<dbReference type="STRING" id="304371.MCP_0829"/>
<dbReference type="Gene3D" id="3.40.50.1010">
    <property type="entry name" value="5'-nuclease"/>
    <property type="match status" value="1"/>
</dbReference>
<dbReference type="GO" id="GO:0030490">
    <property type="term" value="P:maturation of SSU-rRNA"/>
    <property type="evidence" value="ECO:0007669"/>
    <property type="project" value="TreeGrafter"/>
</dbReference>
<feature type="domain" description="PIN" evidence="4">
    <location>
        <begin position="3"/>
        <end position="105"/>
    </location>
</feature>
<dbReference type="EMBL" id="AP011532">
    <property type="protein sequence ID" value="BAI60901.1"/>
    <property type="molecule type" value="Genomic_DNA"/>
</dbReference>
<dbReference type="SUPFAM" id="SSF88723">
    <property type="entry name" value="PIN domain-like"/>
    <property type="match status" value="1"/>
</dbReference>
<dbReference type="InParanoid" id="D1YWS9"/>
<dbReference type="SMART" id="SM00670">
    <property type="entry name" value="PINc"/>
    <property type="match status" value="1"/>
</dbReference>
<dbReference type="PANTHER" id="PTHR12814">
    <property type="entry name" value="RNA-BINDING PROTEIN NOB1"/>
    <property type="match status" value="1"/>
</dbReference>
<reference evidence="5 6" key="1">
    <citation type="journal article" date="2007" name="Appl. Environ. Microbiol.">
        <title>Isolation of key methanogens for global methane emission from rice paddy fields: a novel isolate affiliated with the clone cluster rice cluster I.</title>
        <authorList>
            <person name="Sakai S."/>
            <person name="Imachi H."/>
            <person name="Sekiguchi Y."/>
            <person name="Ohashi A."/>
            <person name="Harada H."/>
            <person name="Kamagata Y."/>
        </authorList>
    </citation>
    <scope>NUCLEOTIDE SEQUENCE [LARGE SCALE GENOMIC DNA]</scope>
    <source>
        <strain evidence="6">DSM 17711 / JCM 13418 / NBRC 101707 / SANAE</strain>
    </source>
</reference>
<dbReference type="InterPro" id="IPR002716">
    <property type="entry name" value="PIN_dom"/>
</dbReference>
<evidence type="ECO:0000256" key="3">
    <source>
        <dbReference type="ARBA" id="ARBA00022801"/>
    </source>
</evidence>
<organism evidence="5 6">
    <name type="scientific">Methanocella paludicola (strain DSM 17711 / JCM 13418 / NBRC 101707 / SANAE)</name>
    <dbReference type="NCBI Taxonomy" id="304371"/>
    <lineage>
        <taxon>Archaea</taxon>
        <taxon>Methanobacteriati</taxon>
        <taxon>Methanobacteriota</taxon>
        <taxon>Stenosarchaea group</taxon>
        <taxon>Methanomicrobia</taxon>
        <taxon>Methanocellales</taxon>
        <taxon>Methanocellaceae</taxon>
        <taxon>Methanocella</taxon>
    </lineage>
</organism>
<dbReference type="CDD" id="cd09876">
    <property type="entry name" value="PIN_Nob1-like"/>
    <property type="match status" value="1"/>
</dbReference>
<keyword evidence="1" id="KW-0540">Nuclease</keyword>
<dbReference type="FunCoup" id="D1YWS9">
    <property type="interactions" value="4"/>
</dbReference>
<dbReference type="Proteomes" id="UP000001882">
    <property type="component" value="Chromosome"/>
</dbReference>
<evidence type="ECO:0000256" key="1">
    <source>
        <dbReference type="ARBA" id="ARBA00022722"/>
    </source>
</evidence>
<evidence type="ECO:0000259" key="4">
    <source>
        <dbReference type="SMART" id="SM00670"/>
    </source>
</evidence>
<dbReference type="GO" id="GO:0016787">
    <property type="term" value="F:hydrolase activity"/>
    <property type="evidence" value="ECO:0007669"/>
    <property type="project" value="UniProtKB-KW"/>
</dbReference>
<sequence length="165" mass="18452">MPQTYVLDASAFIYGMFPGGEMLTPPKVYAEVKDESSALKREMLAGLSVREPEARWVGEVRIEAGKTGDIMRLSPSDIDLLALAAEERAAGKDVAILTDDYAVQNVARKMGLTIMPLHQKRIKYNIVWEKRCMGCNRTYKEGDVCEVCGSPLKLRKARGKQDEKR</sequence>
<evidence type="ECO:0000313" key="6">
    <source>
        <dbReference type="Proteomes" id="UP000001882"/>
    </source>
</evidence>
<dbReference type="OrthoDB" id="27944at2157"/>
<dbReference type="InterPro" id="IPR039907">
    <property type="entry name" value="NOB1"/>
</dbReference>
<evidence type="ECO:0000256" key="2">
    <source>
        <dbReference type="ARBA" id="ARBA00022723"/>
    </source>
</evidence>
<dbReference type="PANTHER" id="PTHR12814:SF2">
    <property type="entry name" value="RNA-BINDING PROTEIN NOB1"/>
    <property type="match status" value="1"/>
</dbReference>
<dbReference type="GO" id="GO:0004521">
    <property type="term" value="F:RNA endonuclease activity"/>
    <property type="evidence" value="ECO:0007669"/>
    <property type="project" value="TreeGrafter"/>
</dbReference>
<dbReference type="GO" id="GO:0030688">
    <property type="term" value="C:preribosome, small subunit precursor"/>
    <property type="evidence" value="ECO:0007669"/>
    <property type="project" value="TreeGrafter"/>
</dbReference>
<dbReference type="InterPro" id="IPR033411">
    <property type="entry name" value="Ribonuclease_PIN"/>
</dbReference>
<gene>
    <name evidence="5" type="ordered locus">MCP_0829</name>
</gene>
<dbReference type="InterPro" id="IPR029060">
    <property type="entry name" value="PIN-like_dom_sf"/>
</dbReference>